<name>A0AAP8MDC6_9GAMM</name>
<feature type="chain" id="PRO_5043018439" evidence="1">
    <location>
        <begin position="21"/>
        <end position="129"/>
    </location>
</feature>
<evidence type="ECO:0000313" key="2">
    <source>
        <dbReference type="EMBL" id="PLW85701.1"/>
    </source>
</evidence>
<dbReference type="KEGG" id="hja:BST95_05390"/>
<dbReference type="Pfam" id="PF12228">
    <property type="entry name" value="DUF3604"/>
    <property type="match status" value="1"/>
</dbReference>
<evidence type="ECO:0000313" key="3">
    <source>
        <dbReference type="Proteomes" id="UP000235162"/>
    </source>
</evidence>
<dbReference type="RefSeq" id="WP_084198458.1">
    <property type="nucleotide sequence ID" value="NZ_BMYL01000003.1"/>
</dbReference>
<organism evidence="2 3">
    <name type="scientific">Halioglobus japonicus</name>
    <dbReference type="NCBI Taxonomy" id="930805"/>
    <lineage>
        <taxon>Bacteria</taxon>
        <taxon>Pseudomonadati</taxon>
        <taxon>Pseudomonadota</taxon>
        <taxon>Gammaproteobacteria</taxon>
        <taxon>Cellvibrionales</taxon>
        <taxon>Halieaceae</taxon>
        <taxon>Halioglobus</taxon>
    </lineage>
</organism>
<comment type="caution">
    <text evidence="2">The sequence shown here is derived from an EMBL/GenBank/DDBJ whole genome shotgun (WGS) entry which is preliminary data.</text>
</comment>
<evidence type="ECO:0000256" key="1">
    <source>
        <dbReference type="SAM" id="SignalP"/>
    </source>
</evidence>
<dbReference type="Proteomes" id="UP000235162">
    <property type="component" value="Unassembled WGS sequence"/>
</dbReference>
<keyword evidence="1" id="KW-0732">Signal</keyword>
<protein>
    <submittedName>
        <fullName evidence="2">DUF3604 domain-containing protein</fullName>
    </submittedName>
</protein>
<reference evidence="2 3" key="1">
    <citation type="submission" date="2018-01" db="EMBL/GenBank/DDBJ databases">
        <title>The draft genome sequence of Halioglobus japonicus S1-36.</title>
        <authorList>
            <person name="Du Z.-J."/>
            <person name="Shi M.-J."/>
        </authorList>
    </citation>
    <scope>NUCLEOTIDE SEQUENCE [LARGE SCALE GENOMIC DNA]</scope>
    <source>
        <strain evidence="2 3">S1-36</strain>
    </source>
</reference>
<dbReference type="InterPro" id="IPR022028">
    <property type="entry name" value="DUF3604"/>
</dbReference>
<gene>
    <name evidence="2" type="ORF">C0029_13940</name>
</gene>
<dbReference type="AlphaFoldDB" id="A0AAP8MDC6"/>
<keyword evidence="3" id="KW-1185">Reference proteome</keyword>
<accession>A0AAP8MDC6</accession>
<proteinExistence type="predicted"/>
<sequence>MNRLKVVLCMLCAASASLDAATPDQDQLLFGTTHGHSNWSIDAFGIGNQSLGAEVDHDVALGDAVTHHTDSKVKLQRQQYYALPNRAEMMGIVLGLIKASGLVHIGQWVASVGLGKAIAIDTHDCRCRR</sequence>
<dbReference type="EMBL" id="PKUR01000003">
    <property type="protein sequence ID" value="PLW85701.1"/>
    <property type="molecule type" value="Genomic_DNA"/>
</dbReference>
<feature type="signal peptide" evidence="1">
    <location>
        <begin position="1"/>
        <end position="20"/>
    </location>
</feature>